<proteinExistence type="predicted"/>
<evidence type="ECO:0000256" key="1">
    <source>
        <dbReference type="SAM" id="MobiDB-lite"/>
    </source>
</evidence>
<organism evidence="2">
    <name type="scientific">Herbaspirillum huttiense subsp. nephrolepidis</name>
    <dbReference type="NCBI Taxonomy" id="3075126"/>
    <lineage>
        <taxon>Bacteria</taxon>
        <taxon>Pseudomonadati</taxon>
        <taxon>Pseudomonadota</taxon>
        <taxon>Betaproteobacteria</taxon>
        <taxon>Burkholderiales</taxon>
        <taxon>Oxalobacteraceae</taxon>
        <taxon>Herbaspirillum</taxon>
    </lineage>
</organism>
<protein>
    <submittedName>
        <fullName evidence="2">Uncharacterized protein</fullName>
    </submittedName>
</protein>
<dbReference type="RefSeq" id="WP_284076959.1">
    <property type="nucleotide sequence ID" value="NZ_JAVLSM010000007.1"/>
</dbReference>
<dbReference type="EMBL" id="JAVRAA010000005">
    <property type="protein sequence ID" value="MDT0337490.1"/>
    <property type="molecule type" value="Genomic_DNA"/>
</dbReference>
<comment type="caution">
    <text evidence="2">The sequence shown here is derived from an EMBL/GenBank/DDBJ whole genome shotgun (WGS) entry which is preliminary data.</text>
</comment>
<feature type="region of interest" description="Disordered" evidence="1">
    <location>
        <begin position="1"/>
        <end position="21"/>
    </location>
</feature>
<sequence length="66" mass="7262">MTVNSKTFRAPAGGGGFGRPQMDEALQELNDWVASSAVRIINVETIHSGENRTEVGLKLWYEVKAQ</sequence>
<accession>A0AAE4G967</accession>
<gene>
    <name evidence="2" type="ORF">RJN63_11670</name>
</gene>
<evidence type="ECO:0000313" key="2">
    <source>
        <dbReference type="EMBL" id="MDT0337490.1"/>
    </source>
</evidence>
<reference evidence="2" key="1">
    <citation type="submission" date="2023-02" db="EMBL/GenBank/DDBJ databases">
        <title>Description of Herbaspirillum huttiense subsp. nephrolepsisexaltata and Herbaspirillum huttiense subsp. lycopersicon.</title>
        <authorList>
            <person name="Poudel M."/>
            <person name="Sharma A."/>
            <person name="Goss E."/>
            <person name="Tapia J.H."/>
            <person name="Harmon C.M."/>
            <person name="Jones J.B."/>
        </authorList>
    </citation>
    <scope>NUCLEOTIDE SEQUENCE</scope>
    <source>
        <strain evidence="2">NC40101</strain>
    </source>
</reference>
<dbReference type="AlphaFoldDB" id="A0AAE4G967"/>
<name>A0AAE4G967_9BURK</name>